<dbReference type="EMBL" id="KV878586">
    <property type="protein sequence ID" value="OJJ59280.1"/>
    <property type="molecule type" value="Genomic_DNA"/>
</dbReference>
<protein>
    <submittedName>
        <fullName evidence="1">Uncharacterized protein</fullName>
    </submittedName>
</protein>
<keyword evidence="2" id="KW-1185">Reference proteome</keyword>
<dbReference type="Proteomes" id="UP000184356">
    <property type="component" value="Unassembled WGS sequence"/>
</dbReference>
<proteinExistence type="predicted"/>
<accession>A0A1L9TIM8</accession>
<dbReference type="RefSeq" id="XP_040703086.1">
    <property type="nucleotide sequence ID" value="XM_040839720.1"/>
</dbReference>
<organism evidence="1 2">
    <name type="scientific">Aspergillus sydowii CBS 593.65</name>
    <dbReference type="NCBI Taxonomy" id="1036612"/>
    <lineage>
        <taxon>Eukaryota</taxon>
        <taxon>Fungi</taxon>
        <taxon>Dikarya</taxon>
        <taxon>Ascomycota</taxon>
        <taxon>Pezizomycotina</taxon>
        <taxon>Eurotiomycetes</taxon>
        <taxon>Eurotiomycetidae</taxon>
        <taxon>Eurotiales</taxon>
        <taxon>Aspergillaceae</taxon>
        <taxon>Aspergillus</taxon>
        <taxon>Aspergillus subgen. Nidulantes</taxon>
    </lineage>
</organism>
<evidence type="ECO:0000313" key="2">
    <source>
        <dbReference type="Proteomes" id="UP000184356"/>
    </source>
</evidence>
<dbReference type="VEuPathDB" id="FungiDB:ASPSYDRAFT_1005285"/>
<reference evidence="2" key="1">
    <citation type="journal article" date="2017" name="Genome Biol.">
        <title>Comparative genomics reveals high biological diversity and specific adaptations in the industrially and medically important fungal genus Aspergillus.</title>
        <authorList>
            <person name="de Vries R.P."/>
            <person name="Riley R."/>
            <person name="Wiebenga A."/>
            <person name="Aguilar-Osorio G."/>
            <person name="Amillis S."/>
            <person name="Uchima C.A."/>
            <person name="Anderluh G."/>
            <person name="Asadollahi M."/>
            <person name="Askin M."/>
            <person name="Barry K."/>
            <person name="Battaglia E."/>
            <person name="Bayram O."/>
            <person name="Benocci T."/>
            <person name="Braus-Stromeyer S.A."/>
            <person name="Caldana C."/>
            <person name="Canovas D."/>
            <person name="Cerqueira G.C."/>
            <person name="Chen F."/>
            <person name="Chen W."/>
            <person name="Choi C."/>
            <person name="Clum A."/>
            <person name="Dos Santos R.A."/>
            <person name="Damasio A.R."/>
            <person name="Diallinas G."/>
            <person name="Emri T."/>
            <person name="Fekete E."/>
            <person name="Flipphi M."/>
            <person name="Freyberg S."/>
            <person name="Gallo A."/>
            <person name="Gournas C."/>
            <person name="Habgood R."/>
            <person name="Hainaut M."/>
            <person name="Harispe M.L."/>
            <person name="Henrissat B."/>
            <person name="Hilden K.S."/>
            <person name="Hope R."/>
            <person name="Hossain A."/>
            <person name="Karabika E."/>
            <person name="Karaffa L."/>
            <person name="Karanyi Z."/>
            <person name="Krasevec N."/>
            <person name="Kuo A."/>
            <person name="Kusch H."/>
            <person name="LaButti K."/>
            <person name="Lagendijk E.L."/>
            <person name="Lapidus A."/>
            <person name="Levasseur A."/>
            <person name="Lindquist E."/>
            <person name="Lipzen A."/>
            <person name="Logrieco A.F."/>
            <person name="MacCabe A."/>
            <person name="Maekelae M.R."/>
            <person name="Malavazi I."/>
            <person name="Melin P."/>
            <person name="Meyer V."/>
            <person name="Mielnichuk N."/>
            <person name="Miskei M."/>
            <person name="Molnar A.P."/>
            <person name="Mule G."/>
            <person name="Ngan C.Y."/>
            <person name="Orejas M."/>
            <person name="Orosz E."/>
            <person name="Ouedraogo J.P."/>
            <person name="Overkamp K.M."/>
            <person name="Park H.-S."/>
            <person name="Perrone G."/>
            <person name="Piumi F."/>
            <person name="Punt P.J."/>
            <person name="Ram A.F."/>
            <person name="Ramon A."/>
            <person name="Rauscher S."/>
            <person name="Record E."/>
            <person name="Riano-Pachon D.M."/>
            <person name="Robert V."/>
            <person name="Roehrig J."/>
            <person name="Ruller R."/>
            <person name="Salamov A."/>
            <person name="Salih N.S."/>
            <person name="Samson R.A."/>
            <person name="Sandor E."/>
            <person name="Sanguinetti M."/>
            <person name="Schuetze T."/>
            <person name="Sepcic K."/>
            <person name="Shelest E."/>
            <person name="Sherlock G."/>
            <person name="Sophianopoulou V."/>
            <person name="Squina F.M."/>
            <person name="Sun H."/>
            <person name="Susca A."/>
            <person name="Todd R.B."/>
            <person name="Tsang A."/>
            <person name="Unkles S.E."/>
            <person name="van de Wiele N."/>
            <person name="van Rossen-Uffink D."/>
            <person name="Oliveira J.V."/>
            <person name="Vesth T.C."/>
            <person name="Visser J."/>
            <person name="Yu J.-H."/>
            <person name="Zhou M."/>
            <person name="Andersen M.R."/>
            <person name="Archer D.B."/>
            <person name="Baker S.E."/>
            <person name="Benoit I."/>
            <person name="Brakhage A.A."/>
            <person name="Braus G.H."/>
            <person name="Fischer R."/>
            <person name="Frisvad J.C."/>
            <person name="Goldman G.H."/>
            <person name="Houbraken J."/>
            <person name="Oakley B."/>
            <person name="Pocsi I."/>
            <person name="Scazzocchio C."/>
            <person name="Seiboth B."/>
            <person name="vanKuyk P.A."/>
            <person name="Wortman J."/>
            <person name="Dyer P.S."/>
            <person name="Grigoriev I.V."/>
        </authorList>
    </citation>
    <scope>NUCLEOTIDE SEQUENCE [LARGE SCALE GENOMIC DNA]</scope>
    <source>
        <strain evidence="2">CBS 593.65</strain>
    </source>
</reference>
<dbReference type="GeneID" id="63755793"/>
<name>A0A1L9TIM8_9EURO</name>
<evidence type="ECO:0000313" key="1">
    <source>
        <dbReference type="EMBL" id="OJJ59280.1"/>
    </source>
</evidence>
<dbReference type="AlphaFoldDB" id="A0A1L9TIM8"/>
<sequence length="59" mass="6710">MSITYDTQPNGVVISPTQFIKMAKQVELKVNGVWNSRSMLKTFARRPGATWKAKCEDHI</sequence>
<gene>
    <name evidence="1" type="ORF">ASPSYDRAFT_1005285</name>
</gene>